<dbReference type="PANTHER" id="PTHR46847:SF1">
    <property type="entry name" value="D-ALLOSE-BINDING PERIPLASMIC PROTEIN-RELATED"/>
    <property type="match status" value="1"/>
</dbReference>
<dbReference type="EMBL" id="MUXE01000008">
    <property type="protein sequence ID" value="PUE64377.1"/>
    <property type="molecule type" value="Genomic_DNA"/>
</dbReference>
<dbReference type="PANTHER" id="PTHR46847">
    <property type="entry name" value="D-ALLOSE-BINDING PERIPLASMIC PROTEIN-RELATED"/>
    <property type="match status" value="1"/>
</dbReference>
<gene>
    <name evidence="6" type="ORF">B0174_06700</name>
</gene>
<evidence type="ECO:0000256" key="2">
    <source>
        <dbReference type="ARBA" id="ARBA00007639"/>
    </source>
</evidence>
<keyword evidence="3 4" id="KW-0732">Signal</keyword>
<dbReference type="InterPro" id="IPR028082">
    <property type="entry name" value="Peripla_BP_I"/>
</dbReference>
<dbReference type="Proteomes" id="UP000251135">
    <property type="component" value="Unassembled WGS sequence"/>
</dbReference>
<dbReference type="Pfam" id="PF13407">
    <property type="entry name" value="Peripla_BP_4"/>
    <property type="match status" value="1"/>
</dbReference>
<feature type="signal peptide" evidence="4">
    <location>
        <begin position="1"/>
        <end position="16"/>
    </location>
</feature>
<evidence type="ECO:0000256" key="1">
    <source>
        <dbReference type="ARBA" id="ARBA00004196"/>
    </source>
</evidence>
<dbReference type="InterPro" id="IPR025997">
    <property type="entry name" value="SBP_2_dom"/>
</dbReference>
<comment type="caution">
    <text evidence="6">The sequence shown here is derived from an EMBL/GenBank/DDBJ whole genome shotgun (WGS) entry which is preliminary data.</text>
</comment>
<dbReference type="SUPFAM" id="SSF53822">
    <property type="entry name" value="Periplasmic binding protein-like I"/>
    <property type="match status" value="1"/>
</dbReference>
<keyword evidence="7" id="KW-1185">Reference proteome</keyword>
<comment type="similarity">
    <text evidence="2">Belongs to the bacterial solute-binding protein 2 family.</text>
</comment>
<organism evidence="6 7">
    <name type="scientific">Arcobacter caeni</name>
    <dbReference type="NCBI Taxonomy" id="1912877"/>
    <lineage>
        <taxon>Bacteria</taxon>
        <taxon>Pseudomonadati</taxon>
        <taxon>Campylobacterota</taxon>
        <taxon>Epsilonproteobacteria</taxon>
        <taxon>Campylobacterales</taxon>
        <taxon>Arcobacteraceae</taxon>
        <taxon>Arcobacter</taxon>
    </lineage>
</organism>
<proteinExistence type="inferred from homology"/>
<reference evidence="6 7" key="1">
    <citation type="submission" date="2017-02" db="EMBL/GenBank/DDBJ databases">
        <title>Arcobacter caeni sp. nov, a new Arcobacter species isolated from reclaimed water.</title>
        <authorList>
            <person name="Figueras M.J."/>
            <person name="Perez-Cataluna A."/>
            <person name="Salas-Masso N."/>
        </authorList>
    </citation>
    <scope>NUCLEOTIDE SEQUENCE [LARGE SCALE GENOMIC DNA]</scope>
    <source>
        <strain evidence="6 7">RW17-10</strain>
    </source>
</reference>
<evidence type="ECO:0000256" key="4">
    <source>
        <dbReference type="SAM" id="SignalP"/>
    </source>
</evidence>
<sequence>MLTLLFLLLSFSILNANSNKKIAYIVSDTTIPYWNIMSHGIKNSAETLGYEVEVYNSLNDSKTELENTIKAINENVSGIIVSPNNSSSCSTILKLAKKANIPVIISDIGADSGEYISYISSDNKKGAYDIGITLAEKISILKIPNPKVAIISIPQKRLNGQERTAGFVKAMEESTIKNTNLKQQITFSKEETYNFTKELLKETPDLNAIWLQGSDKYQGALDAIYESGKKDKVLLLTFDAEPEFVELIENDTLLASAMQQPFLMGEKAVVLFDKYFKNEKIEKNYKLPVLAISKENIKDNLALIKRNVFGIDSETNKKIQ</sequence>
<dbReference type="GO" id="GO:0030313">
    <property type="term" value="C:cell envelope"/>
    <property type="evidence" value="ECO:0007669"/>
    <property type="project" value="UniProtKB-SubCell"/>
</dbReference>
<name>A0A363CZW5_9BACT</name>
<feature type="chain" id="PRO_5016899367" evidence="4">
    <location>
        <begin position="17"/>
        <end position="320"/>
    </location>
</feature>
<evidence type="ECO:0000256" key="3">
    <source>
        <dbReference type="ARBA" id="ARBA00022729"/>
    </source>
</evidence>
<dbReference type="Gene3D" id="3.40.50.2300">
    <property type="match status" value="2"/>
</dbReference>
<evidence type="ECO:0000313" key="6">
    <source>
        <dbReference type="EMBL" id="PUE64377.1"/>
    </source>
</evidence>
<feature type="domain" description="Periplasmic binding protein" evidence="5">
    <location>
        <begin position="22"/>
        <end position="279"/>
    </location>
</feature>
<accession>A0A363CZW5</accession>
<evidence type="ECO:0000313" key="7">
    <source>
        <dbReference type="Proteomes" id="UP000251135"/>
    </source>
</evidence>
<dbReference type="GO" id="GO:0030246">
    <property type="term" value="F:carbohydrate binding"/>
    <property type="evidence" value="ECO:0007669"/>
    <property type="project" value="UniProtKB-ARBA"/>
</dbReference>
<evidence type="ECO:0000259" key="5">
    <source>
        <dbReference type="Pfam" id="PF13407"/>
    </source>
</evidence>
<protein>
    <submittedName>
        <fullName evidence="6">Sugar ABC transporter substrate-binding protein</fullName>
    </submittedName>
</protein>
<dbReference type="AlphaFoldDB" id="A0A363CZW5"/>
<comment type="subcellular location">
    <subcellularLocation>
        <location evidence="1">Cell envelope</location>
    </subcellularLocation>
</comment>